<sequence>MEKSRRPKTTLHTAPTPHCSQLLLLLRPVKCSASGTAREGLTLLMAPLLFHDVAETWYFTKELVGGCGVLDDAEIGGRQSIRNERYCLSSLTGESNNEYVKGNEWESKNTTSSTQTKYCLQTSCPRSDFEKRGYQLKTLAYWGQQFLVSQEKPPPVHPTKIRTSISPSSAVEHNTTSALANYATEAVYWPPDALDSVTTDASVESIISRGGSTEGETHAFVRGCKFWDKYNGPGIYQHFHVERLEKPLRETNLSTTNQDLRPNLPVIVGLIYCENDTLDHVASKPDDLFTDDS</sequence>
<dbReference type="EMBL" id="OB793455">
    <property type="protein sequence ID" value="CAD7427435.1"/>
    <property type="molecule type" value="Genomic_DNA"/>
</dbReference>
<evidence type="ECO:0000313" key="1">
    <source>
        <dbReference type="EMBL" id="CAD7427435.1"/>
    </source>
</evidence>
<accession>A0A7R9E4S8</accession>
<organism evidence="1">
    <name type="scientific">Timema monikensis</name>
    <dbReference type="NCBI Taxonomy" id="170555"/>
    <lineage>
        <taxon>Eukaryota</taxon>
        <taxon>Metazoa</taxon>
        <taxon>Ecdysozoa</taxon>
        <taxon>Arthropoda</taxon>
        <taxon>Hexapoda</taxon>
        <taxon>Insecta</taxon>
        <taxon>Pterygota</taxon>
        <taxon>Neoptera</taxon>
        <taxon>Polyneoptera</taxon>
        <taxon>Phasmatodea</taxon>
        <taxon>Timematodea</taxon>
        <taxon>Timematoidea</taxon>
        <taxon>Timematidae</taxon>
        <taxon>Timema</taxon>
    </lineage>
</organism>
<gene>
    <name evidence="1" type="ORF">TMSB3V08_LOCUS4278</name>
</gene>
<proteinExistence type="predicted"/>
<dbReference type="AlphaFoldDB" id="A0A7R9E4S8"/>
<protein>
    <submittedName>
        <fullName evidence="1">Uncharacterized protein</fullName>
    </submittedName>
</protein>
<name>A0A7R9E4S8_9NEOP</name>
<reference evidence="1" key="1">
    <citation type="submission" date="2020-11" db="EMBL/GenBank/DDBJ databases">
        <authorList>
            <person name="Tran Van P."/>
        </authorList>
    </citation>
    <scope>NUCLEOTIDE SEQUENCE</scope>
</reference>